<dbReference type="EMBL" id="CP003697">
    <property type="protein sequence ID" value="AGF73010.1"/>
    <property type="molecule type" value="Genomic_DNA"/>
</dbReference>
<dbReference type="AlphaFoldDB" id="M1NZU0"/>
<dbReference type="Pfam" id="PF12697">
    <property type="entry name" value="Abhydrolase_6"/>
    <property type="match status" value="1"/>
</dbReference>
<name>M1NZU0_9CORY</name>
<keyword evidence="3" id="KW-1185">Reference proteome</keyword>
<dbReference type="InterPro" id="IPR000639">
    <property type="entry name" value="Epox_hydrolase-like"/>
</dbReference>
<protein>
    <recommendedName>
        <fullName evidence="1">AB hydrolase-1 domain-containing protein</fullName>
    </recommendedName>
</protein>
<proteinExistence type="predicted"/>
<dbReference type="SUPFAM" id="SSF53474">
    <property type="entry name" value="alpha/beta-Hydrolases"/>
    <property type="match status" value="1"/>
</dbReference>
<organism evidence="2 3">
    <name type="scientific">Corynebacterium halotolerans YIM 70093 = DSM 44683</name>
    <dbReference type="NCBI Taxonomy" id="1121362"/>
    <lineage>
        <taxon>Bacteria</taxon>
        <taxon>Bacillati</taxon>
        <taxon>Actinomycetota</taxon>
        <taxon>Actinomycetes</taxon>
        <taxon>Mycobacteriales</taxon>
        <taxon>Corynebacteriaceae</taxon>
        <taxon>Corynebacterium</taxon>
    </lineage>
</organism>
<dbReference type="PRINTS" id="PR00412">
    <property type="entry name" value="EPOXHYDRLASE"/>
</dbReference>
<dbReference type="InterPro" id="IPR000073">
    <property type="entry name" value="AB_hydrolase_1"/>
</dbReference>
<evidence type="ECO:0000313" key="2">
    <source>
        <dbReference type="EMBL" id="AGF73010.1"/>
    </source>
</evidence>
<accession>M1NZU0</accession>
<dbReference type="InterPro" id="IPR050266">
    <property type="entry name" value="AB_hydrolase_sf"/>
</dbReference>
<dbReference type="Proteomes" id="UP000011723">
    <property type="component" value="Chromosome"/>
</dbReference>
<feature type="domain" description="AB hydrolase-1" evidence="1">
    <location>
        <begin position="73"/>
        <end position="328"/>
    </location>
</feature>
<dbReference type="GO" id="GO:0003824">
    <property type="term" value="F:catalytic activity"/>
    <property type="evidence" value="ECO:0007669"/>
    <property type="project" value="InterPro"/>
</dbReference>
<dbReference type="KEGG" id="chn:A605_10040"/>
<dbReference type="STRING" id="1121362.A605_10040"/>
<dbReference type="HOGENOM" id="CLU_020336_6_0_11"/>
<gene>
    <name evidence="2" type="ORF">A605_10040</name>
</gene>
<reference evidence="2 3" key="1">
    <citation type="journal article" date="2012" name="Stand. Genomic Sci.">
        <title>Genome sequence of the halotolerant bacterium Corynebacterium halotolerans type strain YIM 70093(T) (= DSM 44683(T)).</title>
        <authorList>
            <person name="Ruckert C."/>
            <person name="Albersmeier A."/>
            <person name="Al-Dilaimi A."/>
            <person name="Niehaus K."/>
            <person name="Szczepanowski R."/>
            <person name="Kalinowski J."/>
        </authorList>
    </citation>
    <scope>NUCLEOTIDE SEQUENCE [LARGE SCALE GENOMIC DNA]</scope>
    <source>
        <strain evidence="2">YIM 70093</strain>
    </source>
</reference>
<dbReference type="PATRIC" id="fig|1121362.3.peg.2031"/>
<dbReference type="GO" id="GO:0016020">
    <property type="term" value="C:membrane"/>
    <property type="evidence" value="ECO:0007669"/>
    <property type="project" value="TreeGrafter"/>
</dbReference>
<evidence type="ECO:0000259" key="1">
    <source>
        <dbReference type="Pfam" id="PF12697"/>
    </source>
</evidence>
<sequence length="341" mass="37702">MQFDVSSVPRALRRYWLGLVSPARRKLARQRGQFGLDGREPGLRNLDREGIVESDGLRLRYYEVGPQDADLTVVFVHGFGLAAKSFFQQVEHLRERHPGVRGVLLDFRGHGRSDTVPPERCTVTGVADDLHAVLAERVPSGRLILVGHSLGGPVIFNLLRRCPPNLHERIAGLVIVSSSFDPFADHGIPQLLGTSLASQAHGVAEAAPDLAERLRRVVTRNLAPGLAVAIYRRPTDYAILEFHAQMFHETPLESYLGFFDDLRDHDELAAGEKLAGIPGYVLLGELDDVSPENHFERLKKAWPEAWLQVGEAAGHMLPLEEPEIVNAAIDRLVAAVGVCRR</sequence>
<dbReference type="eggNOG" id="COG0596">
    <property type="taxonomic scope" value="Bacteria"/>
</dbReference>
<dbReference type="PANTHER" id="PTHR43798:SF33">
    <property type="entry name" value="HYDROLASE, PUTATIVE (AFU_ORTHOLOGUE AFUA_2G14860)-RELATED"/>
    <property type="match status" value="1"/>
</dbReference>
<dbReference type="InterPro" id="IPR029058">
    <property type="entry name" value="AB_hydrolase_fold"/>
</dbReference>
<dbReference type="PANTHER" id="PTHR43798">
    <property type="entry name" value="MONOACYLGLYCEROL LIPASE"/>
    <property type="match status" value="1"/>
</dbReference>
<dbReference type="Gene3D" id="3.40.50.1820">
    <property type="entry name" value="alpha/beta hydrolase"/>
    <property type="match status" value="1"/>
</dbReference>
<evidence type="ECO:0000313" key="3">
    <source>
        <dbReference type="Proteomes" id="UP000011723"/>
    </source>
</evidence>
<dbReference type="OrthoDB" id="5422338at2"/>
<dbReference type="RefSeq" id="WP_015401429.1">
    <property type="nucleotide sequence ID" value="NC_020302.1"/>
</dbReference>